<dbReference type="GO" id="GO:0005829">
    <property type="term" value="C:cytosol"/>
    <property type="evidence" value="ECO:0007669"/>
    <property type="project" value="TreeGrafter"/>
</dbReference>
<dbReference type="GO" id="GO:0005634">
    <property type="term" value="C:nucleus"/>
    <property type="evidence" value="ECO:0007669"/>
    <property type="project" value="TreeGrafter"/>
</dbReference>
<sequence length="121" mass="14628">MSQLGIEEIRKKRLEQLKSKQSPKTNEEMQKQQQQIEQQRQSSLSQIMTVEARERLKRIGLVKPEKVRSIENRILRMTDVYQERKITEKELIRILEQLAEKETKITIRRTHWDLSDNEEEL</sequence>
<dbReference type="InterPro" id="IPR002836">
    <property type="entry name" value="PDCD5-like"/>
</dbReference>
<dbReference type="AlphaFoldDB" id="A0AAV7Y405"/>
<accession>A0AAV7Y405</accession>
<dbReference type="PANTHER" id="PTHR10840">
    <property type="entry name" value="PROGRAMMED CELL DEATH PROTEIN 5"/>
    <property type="match status" value="1"/>
</dbReference>
<dbReference type="SUPFAM" id="SSF46950">
    <property type="entry name" value="Double-stranded DNA-binding domain"/>
    <property type="match status" value="1"/>
</dbReference>
<evidence type="ECO:0000313" key="4">
    <source>
        <dbReference type="Proteomes" id="UP001146793"/>
    </source>
</evidence>
<reference evidence="3" key="1">
    <citation type="submission" date="2022-08" db="EMBL/GenBank/DDBJ databases">
        <title>Novel sulphate-reducing endosymbionts in the free-living metamonad Anaeramoeba.</title>
        <authorList>
            <person name="Jerlstrom-Hultqvist J."/>
            <person name="Cepicka I."/>
            <person name="Gallot-Lavallee L."/>
            <person name="Salas-Leiva D."/>
            <person name="Curtis B.A."/>
            <person name="Zahonova K."/>
            <person name="Pipaliya S."/>
            <person name="Dacks J."/>
            <person name="Roger A.J."/>
        </authorList>
    </citation>
    <scope>NUCLEOTIDE SEQUENCE</scope>
    <source>
        <strain evidence="3">Busselton2</strain>
    </source>
</reference>
<dbReference type="Proteomes" id="UP001146793">
    <property type="component" value="Unassembled WGS sequence"/>
</dbReference>
<dbReference type="PANTHER" id="PTHR10840:SF0">
    <property type="entry name" value="PROGRAMMED CELL DEATH PROTEIN 5"/>
    <property type="match status" value="1"/>
</dbReference>
<feature type="region of interest" description="Disordered" evidence="2">
    <location>
        <begin position="15"/>
        <end position="44"/>
    </location>
</feature>
<evidence type="ECO:0000256" key="2">
    <source>
        <dbReference type="SAM" id="MobiDB-lite"/>
    </source>
</evidence>
<gene>
    <name evidence="3" type="ORF">M0812_28976</name>
</gene>
<comment type="caution">
    <text evidence="3">The sequence shown here is derived from an EMBL/GenBank/DDBJ whole genome shotgun (WGS) entry which is preliminary data.</text>
</comment>
<evidence type="ECO:0000313" key="3">
    <source>
        <dbReference type="EMBL" id="KAJ3424259.1"/>
    </source>
</evidence>
<feature type="compositionally biased region" description="Low complexity" evidence="2">
    <location>
        <begin position="31"/>
        <end position="44"/>
    </location>
</feature>
<dbReference type="InterPro" id="IPR036883">
    <property type="entry name" value="PDCD5-like_sf"/>
</dbReference>
<proteinExistence type="inferred from homology"/>
<organism evidence="3 4">
    <name type="scientific">Anaeramoeba flamelloides</name>
    <dbReference type="NCBI Taxonomy" id="1746091"/>
    <lineage>
        <taxon>Eukaryota</taxon>
        <taxon>Metamonada</taxon>
        <taxon>Anaeramoebidae</taxon>
        <taxon>Anaeramoeba</taxon>
    </lineage>
</organism>
<dbReference type="GO" id="GO:0003677">
    <property type="term" value="F:DNA binding"/>
    <property type="evidence" value="ECO:0007669"/>
    <property type="project" value="InterPro"/>
</dbReference>
<dbReference type="Pfam" id="PF01984">
    <property type="entry name" value="dsDNA_bind"/>
    <property type="match status" value="1"/>
</dbReference>
<evidence type="ECO:0000256" key="1">
    <source>
        <dbReference type="ARBA" id="ARBA00010490"/>
    </source>
</evidence>
<dbReference type="PIRSF" id="PIRSF015730">
    <property type="entry name" value="TFAR19"/>
    <property type="match status" value="1"/>
</dbReference>
<protein>
    <submittedName>
        <fullName evidence="3">Programmed cell death protein</fullName>
    </submittedName>
</protein>
<dbReference type="Gene3D" id="1.10.8.140">
    <property type="entry name" value="PDCD5-like"/>
    <property type="match status" value="1"/>
</dbReference>
<name>A0AAV7Y405_9EUKA</name>
<dbReference type="EMBL" id="JANTQA010000072">
    <property type="protein sequence ID" value="KAJ3424259.1"/>
    <property type="molecule type" value="Genomic_DNA"/>
</dbReference>
<comment type="similarity">
    <text evidence="1">Belongs to the PDCD5 family.</text>
</comment>